<evidence type="ECO:0000313" key="3">
    <source>
        <dbReference type="EMBL" id="CAG4996702.1"/>
    </source>
</evidence>
<evidence type="ECO:0000313" key="4">
    <source>
        <dbReference type="Proteomes" id="UP000691718"/>
    </source>
</evidence>
<accession>A0A8S3X1J2</accession>
<protein>
    <submittedName>
        <fullName evidence="3">(apollo) hypothetical protein</fullName>
    </submittedName>
</protein>
<comment type="caution">
    <text evidence="3">The sequence shown here is derived from an EMBL/GenBank/DDBJ whole genome shotgun (WGS) entry which is preliminary data.</text>
</comment>
<dbReference type="Proteomes" id="UP000691718">
    <property type="component" value="Unassembled WGS sequence"/>
</dbReference>
<evidence type="ECO:0000256" key="2">
    <source>
        <dbReference type="SAM" id="SignalP"/>
    </source>
</evidence>
<feature type="chain" id="PRO_5035814215" evidence="2">
    <location>
        <begin position="21"/>
        <end position="444"/>
    </location>
</feature>
<feature type="compositionally biased region" description="Basic residues" evidence="1">
    <location>
        <begin position="239"/>
        <end position="248"/>
    </location>
</feature>
<evidence type="ECO:0000256" key="1">
    <source>
        <dbReference type="SAM" id="MobiDB-lite"/>
    </source>
</evidence>
<organism evidence="3 4">
    <name type="scientific">Parnassius apollo</name>
    <name type="common">Apollo butterfly</name>
    <name type="synonym">Papilio apollo</name>
    <dbReference type="NCBI Taxonomy" id="110799"/>
    <lineage>
        <taxon>Eukaryota</taxon>
        <taxon>Metazoa</taxon>
        <taxon>Ecdysozoa</taxon>
        <taxon>Arthropoda</taxon>
        <taxon>Hexapoda</taxon>
        <taxon>Insecta</taxon>
        <taxon>Pterygota</taxon>
        <taxon>Neoptera</taxon>
        <taxon>Endopterygota</taxon>
        <taxon>Lepidoptera</taxon>
        <taxon>Glossata</taxon>
        <taxon>Ditrysia</taxon>
        <taxon>Papilionoidea</taxon>
        <taxon>Papilionidae</taxon>
        <taxon>Parnassiinae</taxon>
        <taxon>Parnassini</taxon>
        <taxon>Parnassius</taxon>
        <taxon>Parnassius</taxon>
    </lineage>
</organism>
<sequence length="444" mass="50796">MVILNSIFILQICFIFAVLAVQIVHSKRLDPGPQTFPEQISATQNSQKRYTTKEIVVYLTPSQISALREGRGYIDALTTDQAETSEGNQEESEESLQEQEDNFQSFVEASEELEKENDEIPSLIPAVDSNLEEVKEDPQFSLVYNQPQDRKFVPSPEDNYAYLSFYPESETQTEENRLESEESEEEPEEAQPESLPETQSETPQLQLFKLVRYESDTVKSTPTTTKAPQQKSPKERRLLVLKKNRSQLRKASLVQGKTTTSVEQPQTEPETILSKLRFSARYSNQRQTTENDDKRRKNILEKQKALIQAEARNKNAPVVDRKELKVTKYQQTPSIKRVKVPTPVLVPLNELIKVKVPRPFPVPLEINKPIFAQTAKDKKVEVEDTSAPARTECTYAPETLSTAADKASLEDRRRLAEARKEISIDVPSRKPKKVTIIRHVWEKK</sequence>
<feature type="compositionally biased region" description="Acidic residues" evidence="1">
    <location>
        <begin position="181"/>
        <end position="191"/>
    </location>
</feature>
<feature type="region of interest" description="Disordered" evidence="1">
    <location>
        <begin position="79"/>
        <end position="103"/>
    </location>
</feature>
<proteinExistence type="predicted"/>
<dbReference type="OrthoDB" id="6537767at2759"/>
<feature type="compositionally biased region" description="Polar residues" evidence="1">
    <location>
        <begin position="218"/>
        <end position="231"/>
    </location>
</feature>
<reference evidence="3" key="1">
    <citation type="submission" date="2021-04" db="EMBL/GenBank/DDBJ databases">
        <authorList>
            <person name="Tunstrom K."/>
        </authorList>
    </citation>
    <scope>NUCLEOTIDE SEQUENCE</scope>
</reference>
<dbReference type="AlphaFoldDB" id="A0A8S3X1J2"/>
<feature type="compositionally biased region" description="Acidic residues" evidence="1">
    <location>
        <begin position="88"/>
        <end position="101"/>
    </location>
</feature>
<feature type="region of interest" description="Disordered" evidence="1">
    <location>
        <begin position="167"/>
        <end position="272"/>
    </location>
</feature>
<keyword evidence="4" id="KW-1185">Reference proteome</keyword>
<name>A0A8S3X1J2_PARAO</name>
<gene>
    <name evidence="3" type="ORF">PAPOLLO_LOCUS13054</name>
</gene>
<feature type="compositionally biased region" description="Polar residues" evidence="1">
    <location>
        <begin position="255"/>
        <end position="269"/>
    </location>
</feature>
<keyword evidence="2" id="KW-0732">Signal</keyword>
<dbReference type="EMBL" id="CAJQZP010000929">
    <property type="protein sequence ID" value="CAG4996702.1"/>
    <property type="molecule type" value="Genomic_DNA"/>
</dbReference>
<feature type="signal peptide" evidence="2">
    <location>
        <begin position="1"/>
        <end position="20"/>
    </location>
</feature>